<keyword evidence="2" id="KW-1185">Reference proteome</keyword>
<accession>A0A143YFZ4</accession>
<proteinExistence type="predicted"/>
<gene>
    <name evidence="1" type="ORF">Tpal_1022</name>
</gene>
<name>A0A143YFZ4_9LACT</name>
<dbReference type="EMBL" id="FJNE01000003">
    <property type="protein sequence ID" value="CZQ88626.1"/>
    <property type="molecule type" value="Genomic_DNA"/>
</dbReference>
<dbReference type="Proteomes" id="UP000242754">
    <property type="component" value="Unassembled WGS sequence"/>
</dbReference>
<evidence type="ECO:0000313" key="1">
    <source>
        <dbReference type="EMBL" id="CZQ88626.1"/>
    </source>
</evidence>
<sequence>MHRVTTFVRIFLTARFLCEWIAFHSCTIKGAPGRIYFIKKLILPALRPFSKPFCIPVLINPGSLSYIQIFTFLFTAFTADKNKKTPVPIHHIFYVKDKDERSKFNLVLPP</sequence>
<organism evidence="1 2">
    <name type="scientific">Trichococcus palustris</name>
    <dbReference type="NCBI Taxonomy" id="140314"/>
    <lineage>
        <taxon>Bacteria</taxon>
        <taxon>Bacillati</taxon>
        <taxon>Bacillota</taxon>
        <taxon>Bacilli</taxon>
        <taxon>Lactobacillales</taxon>
        <taxon>Carnobacteriaceae</taxon>
        <taxon>Trichococcus</taxon>
    </lineage>
</organism>
<reference evidence="1 2" key="1">
    <citation type="submission" date="2016-02" db="EMBL/GenBank/DDBJ databases">
        <authorList>
            <person name="Wen L."/>
            <person name="He K."/>
            <person name="Yang H."/>
        </authorList>
    </citation>
    <scope>NUCLEOTIDE SEQUENCE [LARGE SCALE GENOMIC DNA]</scope>
    <source>
        <strain evidence="1">Trichococcus palustris</strain>
    </source>
</reference>
<protein>
    <submittedName>
        <fullName evidence="1">Uncharacterized protein</fullName>
    </submittedName>
</protein>
<dbReference type="STRING" id="140314.SAMN04488076_11377"/>
<dbReference type="AlphaFoldDB" id="A0A143YFZ4"/>
<evidence type="ECO:0000313" key="2">
    <source>
        <dbReference type="Proteomes" id="UP000242754"/>
    </source>
</evidence>